<dbReference type="Pfam" id="PF03928">
    <property type="entry name" value="HbpS-like"/>
    <property type="match status" value="1"/>
</dbReference>
<keyword evidence="4" id="KW-1185">Reference proteome</keyword>
<comment type="caution">
    <text evidence="3">The sequence shown here is derived from an EMBL/GenBank/DDBJ whole genome shotgun (WGS) entry which is preliminary data.</text>
</comment>
<evidence type="ECO:0000313" key="2">
    <source>
        <dbReference type="EMBL" id="MFC7306424.1"/>
    </source>
</evidence>
<evidence type="ECO:0000256" key="1">
    <source>
        <dbReference type="SAM" id="MobiDB-lite"/>
    </source>
</evidence>
<dbReference type="Gene3D" id="3.30.450.150">
    <property type="entry name" value="Haem-degrading domain"/>
    <property type="match status" value="1"/>
</dbReference>
<dbReference type="InterPro" id="IPR038084">
    <property type="entry name" value="PduO/GlcC-like_sf"/>
</dbReference>
<reference evidence="3" key="1">
    <citation type="journal article" date="2014" name="Int. J. Syst. Evol. Microbiol.">
        <title>Complete genome of a new Firmicutes species belonging to the dominant human colonic microbiota ('Ruminococcus bicirculans') reveals two chromosomes and a selective capacity to utilize plant glucans.</title>
        <authorList>
            <consortium name="NISC Comparative Sequencing Program"/>
            <person name="Wegmann U."/>
            <person name="Louis P."/>
            <person name="Goesmann A."/>
            <person name="Henrissat B."/>
            <person name="Duncan S.H."/>
            <person name="Flint H.J."/>
        </authorList>
    </citation>
    <scope>NUCLEOTIDE SEQUENCE</scope>
    <source>
        <strain evidence="3">CGMCC 4.7467</strain>
    </source>
</reference>
<dbReference type="Proteomes" id="UP001596523">
    <property type="component" value="Unassembled WGS sequence"/>
</dbReference>
<name>A0ABW2JNX3_9ACTN</name>
<feature type="compositionally biased region" description="Low complexity" evidence="1">
    <location>
        <begin position="9"/>
        <end position="22"/>
    </location>
</feature>
<gene>
    <name evidence="2" type="ORF">ACFQVC_19630</name>
    <name evidence="3" type="ORF">ACFQVC_22620</name>
</gene>
<reference evidence="4" key="2">
    <citation type="journal article" date="2019" name="Int. J. Syst. Evol. Microbiol.">
        <title>The Global Catalogue of Microorganisms (GCM) 10K type strain sequencing project: providing services to taxonomists for standard genome sequencing and annotation.</title>
        <authorList>
            <consortium name="The Broad Institute Genomics Platform"/>
            <consortium name="The Broad Institute Genome Sequencing Center for Infectious Disease"/>
            <person name="Wu L."/>
            <person name="Ma J."/>
        </authorList>
    </citation>
    <scope>NUCLEOTIDE SEQUENCE [LARGE SCALE GENOMIC DNA]</scope>
    <source>
        <strain evidence="4">SYNS20</strain>
    </source>
</reference>
<proteinExistence type="predicted"/>
<dbReference type="RefSeq" id="WP_381831789.1">
    <property type="nucleotide sequence ID" value="NZ_JBHTCF010000007.1"/>
</dbReference>
<dbReference type="InterPro" id="IPR005624">
    <property type="entry name" value="PduO/GlcC-like"/>
</dbReference>
<feature type="region of interest" description="Disordered" evidence="1">
    <location>
        <begin position="1"/>
        <end position="23"/>
    </location>
</feature>
<organism evidence="3 4">
    <name type="scientific">Streptomyces monticola</name>
    <dbReference type="NCBI Taxonomy" id="2666263"/>
    <lineage>
        <taxon>Bacteria</taxon>
        <taxon>Bacillati</taxon>
        <taxon>Actinomycetota</taxon>
        <taxon>Actinomycetes</taxon>
        <taxon>Kitasatosporales</taxon>
        <taxon>Streptomycetaceae</taxon>
        <taxon>Streptomyces</taxon>
    </lineage>
</organism>
<evidence type="ECO:0000313" key="4">
    <source>
        <dbReference type="Proteomes" id="UP001596523"/>
    </source>
</evidence>
<dbReference type="SUPFAM" id="SSF143744">
    <property type="entry name" value="GlcG-like"/>
    <property type="match status" value="1"/>
</dbReference>
<dbReference type="EMBL" id="JBHTCF010000007">
    <property type="protein sequence ID" value="MFC7306424.1"/>
    <property type="molecule type" value="Genomic_DNA"/>
</dbReference>
<evidence type="ECO:0000313" key="3">
    <source>
        <dbReference type="EMBL" id="MFC7307012.1"/>
    </source>
</evidence>
<protein>
    <submittedName>
        <fullName evidence="3">Heme-binding protein</fullName>
    </submittedName>
</protein>
<sequence length="38" mass="3507">GAPVTAKDAPIAGIGVAGAPSGDQDEKFAQAGVAALGK</sequence>
<dbReference type="EMBL" id="JBHTCF010000010">
    <property type="protein sequence ID" value="MFC7307012.1"/>
    <property type="molecule type" value="Genomic_DNA"/>
</dbReference>
<accession>A0ABW2JNX3</accession>
<feature type="non-terminal residue" evidence="3">
    <location>
        <position position="1"/>
    </location>
</feature>
<reference evidence="3" key="3">
    <citation type="submission" date="2024-09" db="EMBL/GenBank/DDBJ databases">
        <authorList>
            <person name="Sun Q."/>
            <person name="Mori K."/>
        </authorList>
    </citation>
    <scope>NUCLEOTIDE SEQUENCE</scope>
    <source>
        <strain evidence="3">CGMCC 4.7467</strain>
    </source>
</reference>